<name>A0ABV7IC09_9RHOB</name>
<feature type="non-terminal residue" evidence="1">
    <location>
        <position position="1"/>
    </location>
</feature>
<dbReference type="EMBL" id="JBHRTE010000007">
    <property type="protein sequence ID" value="MFC3166880.1"/>
    <property type="molecule type" value="Genomic_DNA"/>
</dbReference>
<proteinExistence type="predicted"/>
<protein>
    <submittedName>
        <fullName evidence="1">Uncharacterized protein</fullName>
    </submittedName>
</protein>
<evidence type="ECO:0000313" key="1">
    <source>
        <dbReference type="EMBL" id="MFC3166880.1"/>
    </source>
</evidence>
<reference evidence="2" key="1">
    <citation type="journal article" date="2019" name="Int. J. Syst. Evol. Microbiol.">
        <title>The Global Catalogue of Microorganisms (GCM) 10K type strain sequencing project: providing services to taxonomists for standard genome sequencing and annotation.</title>
        <authorList>
            <consortium name="The Broad Institute Genomics Platform"/>
            <consortium name="The Broad Institute Genome Sequencing Center for Infectious Disease"/>
            <person name="Wu L."/>
            <person name="Ma J."/>
        </authorList>
    </citation>
    <scope>NUCLEOTIDE SEQUENCE [LARGE SCALE GENOMIC DNA]</scope>
    <source>
        <strain evidence="2">KCTC 52239</strain>
    </source>
</reference>
<dbReference type="RefSeq" id="WP_377706651.1">
    <property type="nucleotide sequence ID" value="NZ_JBHRTE010000007.1"/>
</dbReference>
<gene>
    <name evidence="1" type="ORF">ACFOD7_02315</name>
</gene>
<organism evidence="1 2">
    <name type="scientific">Paracoccus fontiphilus</name>
    <dbReference type="NCBI Taxonomy" id="1815556"/>
    <lineage>
        <taxon>Bacteria</taxon>
        <taxon>Pseudomonadati</taxon>
        <taxon>Pseudomonadota</taxon>
        <taxon>Alphaproteobacteria</taxon>
        <taxon>Rhodobacterales</taxon>
        <taxon>Paracoccaceae</taxon>
        <taxon>Paracoccus</taxon>
    </lineage>
</organism>
<comment type="caution">
    <text evidence="1">The sequence shown here is derived from an EMBL/GenBank/DDBJ whole genome shotgun (WGS) entry which is preliminary data.</text>
</comment>
<keyword evidence="2" id="KW-1185">Reference proteome</keyword>
<sequence length="62" mass="6973">FYAARSSSMPPLPWPNFSPPFSMISTGSTRVKKVWATFTKAFSRRMPRTRNQALASISRPAP</sequence>
<evidence type="ECO:0000313" key="2">
    <source>
        <dbReference type="Proteomes" id="UP001595557"/>
    </source>
</evidence>
<accession>A0ABV7IC09</accession>
<dbReference type="Proteomes" id="UP001595557">
    <property type="component" value="Unassembled WGS sequence"/>
</dbReference>